<evidence type="ECO:0000313" key="12">
    <source>
        <dbReference type="Proteomes" id="UP000321685"/>
    </source>
</evidence>
<dbReference type="GO" id="GO:0004674">
    <property type="term" value="F:protein serine/threonine kinase activity"/>
    <property type="evidence" value="ECO:0007669"/>
    <property type="project" value="UniProtKB-KW"/>
</dbReference>
<dbReference type="InterPro" id="IPR000719">
    <property type="entry name" value="Prot_kinase_dom"/>
</dbReference>
<keyword evidence="2" id="KW-0723">Serine/threonine-protein kinase</keyword>
<keyword evidence="9" id="KW-0472">Membrane</keyword>
<evidence type="ECO:0000256" key="8">
    <source>
        <dbReference type="SAM" id="MobiDB-lite"/>
    </source>
</evidence>
<dbReference type="Gene3D" id="3.30.200.20">
    <property type="entry name" value="Phosphorylase Kinase, domain 1"/>
    <property type="match status" value="1"/>
</dbReference>
<dbReference type="InterPro" id="IPR046704">
    <property type="entry name" value="DUF6777"/>
</dbReference>
<dbReference type="InterPro" id="IPR008271">
    <property type="entry name" value="Ser/Thr_kinase_AS"/>
</dbReference>
<evidence type="ECO:0000256" key="4">
    <source>
        <dbReference type="ARBA" id="ARBA00022741"/>
    </source>
</evidence>
<feature type="domain" description="Protein kinase" evidence="10">
    <location>
        <begin position="18"/>
        <end position="277"/>
    </location>
</feature>
<dbReference type="AlphaFoldDB" id="A0A511DA28"/>
<feature type="compositionally biased region" description="Low complexity" evidence="8">
    <location>
        <begin position="320"/>
        <end position="342"/>
    </location>
</feature>
<dbReference type="SMART" id="SM00220">
    <property type="entry name" value="S_TKc"/>
    <property type="match status" value="1"/>
</dbReference>
<dbReference type="GO" id="GO:0005524">
    <property type="term" value="F:ATP binding"/>
    <property type="evidence" value="ECO:0007669"/>
    <property type="project" value="UniProtKB-UniRule"/>
</dbReference>
<keyword evidence="9" id="KW-1133">Transmembrane helix</keyword>
<dbReference type="Pfam" id="PF00069">
    <property type="entry name" value="Pkinase"/>
    <property type="match status" value="1"/>
</dbReference>
<dbReference type="Gene3D" id="1.10.510.10">
    <property type="entry name" value="Transferase(Phosphotransferase) domain 1"/>
    <property type="match status" value="1"/>
</dbReference>
<feature type="transmembrane region" description="Helical" evidence="9">
    <location>
        <begin position="392"/>
        <end position="412"/>
    </location>
</feature>
<dbReference type="InterPro" id="IPR017441">
    <property type="entry name" value="Protein_kinase_ATP_BS"/>
</dbReference>
<dbReference type="InterPro" id="IPR011009">
    <property type="entry name" value="Kinase-like_dom_sf"/>
</dbReference>
<evidence type="ECO:0000256" key="5">
    <source>
        <dbReference type="ARBA" id="ARBA00022777"/>
    </source>
</evidence>
<keyword evidence="3" id="KW-0808">Transferase</keyword>
<keyword evidence="5" id="KW-0418">Kinase</keyword>
<keyword evidence="9" id="KW-0812">Transmembrane</keyword>
<reference evidence="11 12" key="1">
    <citation type="submission" date="2019-07" db="EMBL/GenBank/DDBJ databases">
        <title>Whole genome shotgun sequence of Pseudonocardia sulfidoxydans NBRC 16205.</title>
        <authorList>
            <person name="Hosoyama A."/>
            <person name="Uohara A."/>
            <person name="Ohji S."/>
            <person name="Ichikawa N."/>
        </authorList>
    </citation>
    <scope>NUCLEOTIDE SEQUENCE [LARGE SCALE GENOMIC DNA]</scope>
    <source>
        <strain evidence="11 12">NBRC 16205</strain>
    </source>
</reference>
<feature type="compositionally biased region" description="Pro residues" evidence="8">
    <location>
        <begin position="368"/>
        <end position="383"/>
    </location>
</feature>
<accession>A0A511DA28</accession>
<keyword evidence="6 7" id="KW-0067">ATP-binding</keyword>
<evidence type="ECO:0000259" key="10">
    <source>
        <dbReference type="PROSITE" id="PS50011"/>
    </source>
</evidence>
<dbReference type="PROSITE" id="PS00107">
    <property type="entry name" value="PROTEIN_KINASE_ATP"/>
    <property type="match status" value="1"/>
</dbReference>
<name>A0A511DA28_9PSEU</name>
<evidence type="ECO:0000313" key="11">
    <source>
        <dbReference type="EMBL" id="GEL21631.1"/>
    </source>
</evidence>
<evidence type="ECO:0000256" key="3">
    <source>
        <dbReference type="ARBA" id="ARBA00022679"/>
    </source>
</evidence>
<dbReference type="PROSITE" id="PS00108">
    <property type="entry name" value="PROTEIN_KINASE_ST"/>
    <property type="match status" value="1"/>
</dbReference>
<evidence type="ECO:0000256" key="2">
    <source>
        <dbReference type="ARBA" id="ARBA00022527"/>
    </source>
</evidence>
<dbReference type="PRINTS" id="PR01217">
    <property type="entry name" value="PRICHEXTENSN"/>
</dbReference>
<feature type="binding site" evidence="7">
    <location>
        <position position="47"/>
    </location>
    <ligand>
        <name>ATP</name>
        <dbReference type="ChEBI" id="CHEBI:30616"/>
    </ligand>
</feature>
<dbReference type="PROSITE" id="PS50011">
    <property type="entry name" value="PROTEIN_KINASE_DOM"/>
    <property type="match status" value="1"/>
</dbReference>
<dbReference type="EC" id="2.7.11.1" evidence="1"/>
<dbReference type="EMBL" id="BJVJ01000003">
    <property type="protein sequence ID" value="GEL21631.1"/>
    <property type="molecule type" value="Genomic_DNA"/>
</dbReference>
<dbReference type="Proteomes" id="UP000321685">
    <property type="component" value="Unassembled WGS sequence"/>
</dbReference>
<proteinExistence type="predicted"/>
<keyword evidence="12" id="KW-1185">Reference proteome</keyword>
<evidence type="ECO:0000256" key="7">
    <source>
        <dbReference type="PROSITE-ProRule" id="PRU10141"/>
    </source>
</evidence>
<dbReference type="Pfam" id="PF20568">
    <property type="entry name" value="DUF6777"/>
    <property type="match status" value="1"/>
</dbReference>
<keyword evidence="4 7" id="KW-0547">Nucleotide-binding</keyword>
<evidence type="ECO:0000256" key="1">
    <source>
        <dbReference type="ARBA" id="ARBA00012513"/>
    </source>
</evidence>
<dbReference type="SUPFAM" id="SSF56112">
    <property type="entry name" value="Protein kinase-like (PK-like)"/>
    <property type="match status" value="1"/>
</dbReference>
<dbReference type="PANTHER" id="PTHR43289">
    <property type="entry name" value="MITOGEN-ACTIVATED PROTEIN KINASE KINASE KINASE 20-RELATED"/>
    <property type="match status" value="1"/>
</dbReference>
<sequence length="781" mass="79618">MNSTGAGFGPGGAVPPGYVPIRIVGRGASSVVWEATQLSAGRSVALKLLDVDLRDPDARGRFERERQAMAALSQHPHIVALYDAGVVDNHPWLALQLCGRGSYAAALRQHGPMPPADALDVLIRVGEALVAAHAHGVLHCDVKPANIMITDFGTPALTDFGVARGTVSAQSQTVAGGYSLDHVAPEVLNNTRPTVLSDVYSLATTVWELLCGRGPFRDDGDAGPGPMVARILRGPLPQPIVAGVPPELTALLVRMAALDPAQRPQSMADAVAEARALQSGRPVAAPGPPPTPTLIGSPDGFGGTIPPAYATTPPVPGTVPPSAGTTPPAYGTTPPVYGTAPPVVSPPPGPDSWTPQPAFAAAATGPGAPAPPWGTTPPEPATSPGPRRKWPIVAAVVVVVALLAGGGTWWFLSRSGNDLVLQPATGGSVLGAFTADFSRTSGLTGSVYASSIPKDATNRDAVPGSTDGLYRGVKGSASCDRDGLSSFLSGHADVAGAWVTALRTDPGLRWSRTPTVLSSGDLTPYLGELTPVLLAADTRVTEHGWTDGSAEQAPAVLQAGTAVLVDAYGIPRVRCASGNPLTAPGSADPTASTDGAPWPGYDGNRTVAVVGAGEAVRELGLVDLSNAALRRPAGSTGGDDFEAVTANASLEGAYVLKGQQGTCNLSDCAKSTNLEISMIVSDCNRKTCTVRAPNGQWAGNLTMTVDGSGVWSVGGTIAEQYGYNCNGSPIAATFRLSLSATGASVQNTVWAATGVNGRMEHTIPATGCTAGTQVWNVSATK</sequence>
<gene>
    <name evidence="11" type="ORF">PSU4_05850</name>
</gene>
<dbReference type="RefSeq" id="WP_186816707.1">
    <property type="nucleotide sequence ID" value="NZ_BJVJ01000003.1"/>
</dbReference>
<organism evidence="11 12">
    <name type="scientific">Pseudonocardia sulfidoxydans NBRC 16205</name>
    <dbReference type="NCBI Taxonomy" id="1223511"/>
    <lineage>
        <taxon>Bacteria</taxon>
        <taxon>Bacillati</taxon>
        <taxon>Actinomycetota</taxon>
        <taxon>Actinomycetes</taxon>
        <taxon>Pseudonocardiales</taxon>
        <taxon>Pseudonocardiaceae</taxon>
        <taxon>Pseudonocardia</taxon>
    </lineage>
</organism>
<feature type="compositionally biased region" description="Low complexity" evidence="8">
    <location>
        <begin position="354"/>
        <end position="367"/>
    </location>
</feature>
<protein>
    <recommendedName>
        <fullName evidence="1">non-specific serine/threonine protein kinase</fullName>
        <ecNumber evidence="1">2.7.11.1</ecNumber>
    </recommendedName>
</protein>
<evidence type="ECO:0000256" key="9">
    <source>
        <dbReference type="SAM" id="Phobius"/>
    </source>
</evidence>
<evidence type="ECO:0000256" key="6">
    <source>
        <dbReference type="ARBA" id="ARBA00022840"/>
    </source>
</evidence>
<comment type="caution">
    <text evidence="11">The sequence shown here is derived from an EMBL/GenBank/DDBJ whole genome shotgun (WGS) entry which is preliminary data.</text>
</comment>
<dbReference type="CDD" id="cd14014">
    <property type="entry name" value="STKc_PknB_like"/>
    <property type="match status" value="1"/>
</dbReference>
<dbReference type="PANTHER" id="PTHR43289:SF6">
    <property type="entry name" value="SERINE_THREONINE-PROTEIN KINASE NEKL-3"/>
    <property type="match status" value="1"/>
</dbReference>
<feature type="region of interest" description="Disordered" evidence="8">
    <location>
        <begin position="280"/>
        <end position="386"/>
    </location>
</feature>